<reference evidence="1" key="1">
    <citation type="submission" date="2020-04" db="EMBL/GenBank/DDBJ databases">
        <authorList>
            <person name="Chiriac C."/>
            <person name="Salcher M."/>
            <person name="Ghai R."/>
            <person name="Kavagutti S V."/>
        </authorList>
    </citation>
    <scope>NUCLEOTIDE SEQUENCE</scope>
</reference>
<organism evidence="1">
    <name type="scientific">uncultured Caudovirales phage</name>
    <dbReference type="NCBI Taxonomy" id="2100421"/>
    <lineage>
        <taxon>Viruses</taxon>
        <taxon>Duplodnaviria</taxon>
        <taxon>Heunggongvirae</taxon>
        <taxon>Uroviricota</taxon>
        <taxon>Caudoviricetes</taxon>
        <taxon>Peduoviridae</taxon>
        <taxon>Maltschvirus</taxon>
        <taxon>Maltschvirus maltsch</taxon>
    </lineage>
</organism>
<gene>
    <name evidence="3" type="ORF">UFOVP1161_2</name>
    <name evidence="1" type="ORF">UFOVP501_2</name>
    <name evidence="2" type="ORF">UFOVP762_49</name>
</gene>
<evidence type="ECO:0000313" key="3">
    <source>
        <dbReference type="EMBL" id="CAB4187133.1"/>
    </source>
</evidence>
<dbReference type="EMBL" id="LR797106">
    <property type="protein sequence ID" value="CAB4187133.1"/>
    <property type="molecule type" value="Genomic_DNA"/>
</dbReference>
<accession>A0A6J5MKU5</accession>
<dbReference type="EMBL" id="LR796469">
    <property type="protein sequence ID" value="CAB4146317.1"/>
    <property type="molecule type" value="Genomic_DNA"/>
</dbReference>
<dbReference type="EMBL" id="LR796717">
    <property type="protein sequence ID" value="CAB4161399.1"/>
    <property type="molecule type" value="Genomic_DNA"/>
</dbReference>
<name>A0A6J5MKU5_9CAUD</name>
<evidence type="ECO:0000313" key="2">
    <source>
        <dbReference type="EMBL" id="CAB4161399.1"/>
    </source>
</evidence>
<protein>
    <submittedName>
        <fullName evidence="1">Uncharacterized protein</fullName>
    </submittedName>
</protein>
<evidence type="ECO:0000313" key="1">
    <source>
        <dbReference type="EMBL" id="CAB4146317.1"/>
    </source>
</evidence>
<proteinExistence type="predicted"/>
<sequence length="98" mass="10585">MFTRAQYMTGKITFEQYYSAVADSAGITLSNSPELIERCRAALAAGDVHLNTIRLHEWDAMARCSPSLAFALKKHGDFYSLAGGVCTLKQAAKNAVAA</sequence>